<dbReference type="Pfam" id="PF01494">
    <property type="entry name" value="FAD_binding_3"/>
    <property type="match status" value="1"/>
</dbReference>
<dbReference type="PANTHER" id="PTHR46865:SF2">
    <property type="entry name" value="MONOOXYGENASE"/>
    <property type="match status" value="1"/>
</dbReference>
<dbReference type="Gene3D" id="3.30.9.10">
    <property type="entry name" value="D-Amino Acid Oxidase, subunit A, domain 2"/>
    <property type="match status" value="1"/>
</dbReference>
<proteinExistence type="predicted"/>
<evidence type="ECO:0000313" key="2">
    <source>
        <dbReference type="EMBL" id="GLL15327.1"/>
    </source>
</evidence>
<accession>A0A9W6P000</accession>
<protein>
    <submittedName>
        <fullName evidence="2">Monooxygenase</fullName>
    </submittedName>
</protein>
<comment type="caution">
    <text evidence="2">The sequence shown here is derived from an EMBL/GenBank/DDBJ whole genome shotgun (WGS) entry which is preliminary data.</text>
</comment>
<feature type="domain" description="FAD-binding" evidence="1">
    <location>
        <begin position="4"/>
        <end position="336"/>
    </location>
</feature>
<keyword evidence="2" id="KW-0560">Oxidoreductase</keyword>
<dbReference type="Proteomes" id="UP001143463">
    <property type="component" value="Unassembled WGS sequence"/>
</dbReference>
<dbReference type="EMBL" id="BSFQ01000045">
    <property type="protein sequence ID" value="GLL15327.1"/>
    <property type="molecule type" value="Genomic_DNA"/>
</dbReference>
<dbReference type="AlphaFoldDB" id="A0A9W6P000"/>
<dbReference type="RefSeq" id="WP_051738144.1">
    <property type="nucleotide sequence ID" value="NZ_BAAAUZ010000040.1"/>
</dbReference>
<dbReference type="GO" id="GO:0004497">
    <property type="term" value="F:monooxygenase activity"/>
    <property type="evidence" value="ECO:0007669"/>
    <property type="project" value="UniProtKB-KW"/>
</dbReference>
<dbReference type="InterPro" id="IPR036188">
    <property type="entry name" value="FAD/NAD-bd_sf"/>
</dbReference>
<dbReference type="PRINTS" id="PR00420">
    <property type="entry name" value="RNGMNOXGNASE"/>
</dbReference>
<name>A0A9W6P000_9PSEU</name>
<keyword evidence="2" id="KW-0503">Monooxygenase</keyword>
<evidence type="ECO:0000313" key="3">
    <source>
        <dbReference type="Proteomes" id="UP001143463"/>
    </source>
</evidence>
<dbReference type="InterPro" id="IPR002938">
    <property type="entry name" value="FAD-bd"/>
</dbReference>
<gene>
    <name evidence="2" type="ORF">GCM10017577_64770</name>
</gene>
<dbReference type="Gene3D" id="3.50.50.60">
    <property type="entry name" value="FAD/NAD(P)-binding domain"/>
    <property type="match status" value="1"/>
</dbReference>
<reference evidence="2" key="1">
    <citation type="journal article" date="2014" name="Int. J. Syst. Evol. Microbiol.">
        <title>Complete genome sequence of Corynebacterium casei LMG S-19264T (=DSM 44701T), isolated from a smear-ripened cheese.</title>
        <authorList>
            <consortium name="US DOE Joint Genome Institute (JGI-PGF)"/>
            <person name="Walter F."/>
            <person name="Albersmeier A."/>
            <person name="Kalinowski J."/>
            <person name="Ruckert C."/>
        </authorList>
    </citation>
    <scope>NUCLEOTIDE SEQUENCE</scope>
    <source>
        <strain evidence="2">VKM Ac-1069</strain>
    </source>
</reference>
<organism evidence="2 3">
    <name type="scientific">Pseudonocardia halophobica</name>
    <dbReference type="NCBI Taxonomy" id="29401"/>
    <lineage>
        <taxon>Bacteria</taxon>
        <taxon>Bacillati</taxon>
        <taxon>Actinomycetota</taxon>
        <taxon>Actinomycetes</taxon>
        <taxon>Pseudonocardiales</taxon>
        <taxon>Pseudonocardiaceae</taxon>
        <taxon>Pseudonocardia</taxon>
    </lineage>
</organism>
<reference evidence="2" key="2">
    <citation type="submission" date="2023-01" db="EMBL/GenBank/DDBJ databases">
        <authorList>
            <person name="Sun Q."/>
            <person name="Evtushenko L."/>
        </authorList>
    </citation>
    <scope>NUCLEOTIDE SEQUENCE</scope>
    <source>
        <strain evidence="2">VKM Ac-1069</strain>
    </source>
</reference>
<sequence>MTRTVLISGAGIAGPALAYWLERRGVAVTVVESAPAPRPGGQTVDLRGAGRTVVERMGLMPAVRAACMDQEGLAYVDATGRHLAEMRVADLGGDGIVSEYEILRGDLSRILLGATTAEYLWGVRVTALDDGPDGVAVTFSDGGTRTFDLVVGADGPHSGIRWLAFGPEEEFVRPVGGYTAWFTAPDPVGLDGWYEMYNEPGRVASIRPDSTPGRAKAGLSFLSEPLEYDRRDLAAQRAIVAERMRGTGWVAPQLLAAMETADDFYLDLVAQVRMDRWSTGRVALVGDAGYAPCPLTGMGTSLALVGAYVLAGELGRHASHEAAFAAYEERMRPYVTQGQVLPPGGIRGYAPHSRAAIRNRIWTMKLMVSRPLRGLARRLFFTRAEAIDLPDYDADRDDRAVTAGSRPA</sequence>
<dbReference type="PANTHER" id="PTHR46865">
    <property type="entry name" value="OXIDOREDUCTASE-RELATED"/>
    <property type="match status" value="1"/>
</dbReference>
<evidence type="ECO:0000259" key="1">
    <source>
        <dbReference type="Pfam" id="PF01494"/>
    </source>
</evidence>
<keyword evidence="3" id="KW-1185">Reference proteome</keyword>
<dbReference type="GO" id="GO:0071949">
    <property type="term" value="F:FAD binding"/>
    <property type="evidence" value="ECO:0007669"/>
    <property type="project" value="InterPro"/>
</dbReference>
<dbReference type="SUPFAM" id="SSF51905">
    <property type="entry name" value="FAD/NAD(P)-binding domain"/>
    <property type="match status" value="1"/>
</dbReference>
<dbReference type="InterPro" id="IPR051704">
    <property type="entry name" value="FAD_aromatic-hydroxylase"/>
</dbReference>